<comment type="subcellular location">
    <subcellularLocation>
        <location evidence="1">Membrane</location>
        <topology evidence="1">Multi-pass membrane protein</topology>
    </subcellularLocation>
</comment>
<dbReference type="InterPro" id="IPR006634">
    <property type="entry name" value="TLC-dom"/>
</dbReference>
<reference evidence="12 13" key="1">
    <citation type="submission" date="2022-01" db="EMBL/GenBank/DDBJ databases">
        <title>A high-quality chromosome-level genome assembly of rohu carp, Labeo rohita.</title>
        <authorList>
            <person name="Arick M.A. II"/>
            <person name="Hsu C.-Y."/>
            <person name="Magbanua Z."/>
            <person name="Pechanova O."/>
            <person name="Grover C."/>
            <person name="Miller E."/>
            <person name="Thrash A."/>
            <person name="Ezzel L."/>
            <person name="Alam S."/>
            <person name="Benzie J."/>
            <person name="Hamilton M."/>
            <person name="Karsi A."/>
            <person name="Lawrence M.L."/>
            <person name="Peterson D.G."/>
        </authorList>
    </citation>
    <scope>NUCLEOTIDE SEQUENCE [LARGE SCALE GENOMIC DNA]</scope>
    <source>
        <strain evidence="13">BAU-BD-2019</strain>
        <tissue evidence="12">Blood</tissue>
    </source>
</reference>
<protein>
    <submittedName>
        <fullName evidence="12">Ceramide synthase 2</fullName>
    </submittedName>
</protein>
<organism evidence="12 13">
    <name type="scientific">Labeo rohita</name>
    <name type="common">Indian major carp</name>
    <name type="synonym">Cyprinus rohita</name>
    <dbReference type="NCBI Taxonomy" id="84645"/>
    <lineage>
        <taxon>Eukaryota</taxon>
        <taxon>Metazoa</taxon>
        <taxon>Chordata</taxon>
        <taxon>Craniata</taxon>
        <taxon>Vertebrata</taxon>
        <taxon>Euteleostomi</taxon>
        <taxon>Actinopterygii</taxon>
        <taxon>Neopterygii</taxon>
        <taxon>Teleostei</taxon>
        <taxon>Ostariophysi</taxon>
        <taxon>Cypriniformes</taxon>
        <taxon>Cyprinidae</taxon>
        <taxon>Labeoninae</taxon>
        <taxon>Labeonini</taxon>
        <taxon>Labeo</taxon>
    </lineage>
</organism>
<dbReference type="SMART" id="SM00724">
    <property type="entry name" value="TLC"/>
    <property type="match status" value="1"/>
</dbReference>
<evidence type="ECO:0000313" key="13">
    <source>
        <dbReference type="Proteomes" id="UP000830375"/>
    </source>
</evidence>
<feature type="transmembrane region" description="Helical" evidence="10">
    <location>
        <begin position="706"/>
        <end position="731"/>
    </location>
</feature>
<dbReference type="Pfam" id="PF14695">
    <property type="entry name" value="LINES_C"/>
    <property type="match status" value="1"/>
</dbReference>
<dbReference type="InterPro" id="IPR029415">
    <property type="entry name" value="Lines_C"/>
</dbReference>
<feature type="region of interest" description="Disordered" evidence="9">
    <location>
        <begin position="513"/>
        <end position="540"/>
    </location>
</feature>
<comment type="caution">
    <text evidence="12">The sequence shown here is derived from an EMBL/GenBank/DDBJ whole genome shotgun (WGS) entry which is preliminary data.</text>
</comment>
<proteinExistence type="predicted"/>
<evidence type="ECO:0000256" key="10">
    <source>
        <dbReference type="SAM" id="Phobius"/>
    </source>
</evidence>
<feature type="compositionally biased region" description="Gly residues" evidence="9">
    <location>
        <begin position="1030"/>
        <end position="1040"/>
    </location>
</feature>
<comment type="pathway">
    <text evidence="3">Sphingolipid metabolism.</text>
</comment>
<evidence type="ECO:0000256" key="3">
    <source>
        <dbReference type="ARBA" id="ARBA00004991"/>
    </source>
</evidence>
<keyword evidence="5 10" id="KW-1133">Transmembrane helix</keyword>
<evidence type="ECO:0000256" key="9">
    <source>
        <dbReference type="SAM" id="MobiDB-lite"/>
    </source>
</evidence>
<comment type="pathway">
    <text evidence="2">Lipid metabolism; sphingolipid metabolism.</text>
</comment>
<accession>A0ABQ8MJD5</accession>
<feature type="compositionally biased region" description="Acidic residues" evidence="9">
    <location>
        <begin position="1003"/>
        <end position="1020"/>
    </location>
</feature>
<dbReference type="Pfam" id="PF03798">
    <property type="entry name" value="TRAM_LAG1_CLN8"/>
    <property type="match status" value="1"/>
</dbReference>
<keyword evidence="6 8" id="KW-0472">Membrane</keyword>
<dbReference type="EMBL" id="JACTAM010000007">
    <property type="protein sequence ID" value="KAI2662976.1"/>
    <property type="molecule type" value="Genomic_DNA"/>
</dbReference>
<evidence type="ECO:0000256" key="4">
    <source>
        <dbReference type="ARBA" id="ARBA00022692"/>
    </source>
</evidence>
<evidence type="ECO:0000313" key="12">
    <source>
        <dbReference type="EMBL" id="KAI2662976.1"/>
    </source>
</evidence>
<keyword evidence="4 8" id="KW-0812">Transmembrane</keyword>
<name>A0ABQ8MJD5_LABRO</name>
<dbReference type="Proteomes" id="UP000830375">
    <property type="component" value="Unassembled WGS sequence"/>
</dbReference>
<evidence type="ECO:0000256" key="5">
    <source>
        <dbReference type="ARBA" id="ARBA00022989"/>
    </source>
</evidence>
<dbReference type="PANTHER" id="PTHR12560">
    <property type="entry name" value="LONGEVITY ASSURANCE FACTOR 1 LAG1"/>
    <property type="match status" value="1"/>
</dbReference>
<sequence length="1040" mass="117757">MDASGLDFQCIFGLLRAGSAPSLSSEDLASRISSCVSQTANTPAPSVTQTDVMCLCLTLTESIISRLTAQSLPQDATVFYEDVTKRLFGEMNLMAKLVSLLRSQDQLVSHLSATCMSVYIINDICITGGSNWTWRRTCAEVFEKSVSSSELDSCLWSLTAVIKGVLRGDTGPNKRDTQEPHKTELMNLSKTMCEFFDLLEVFNAARLRYGVCSSVQRLIFAESRALLHIMRADVEYFVKKRALLFLKRSLLRRAGEDWASAEVHCQSHEDHGLMEDMLIMADGVLQEVTSGWLKEVPVKAQASFFGGNCEASLSETQKDDVILRGVSLILVKSLEINIQSPQWKGSQSDIDVCGYLTELMSFLQHHGSLVSPDAHSCSWVSVVFAEQDDDMMESAKTLIGLYLYQKSLSSSVSEVCVWGCNPHCHFILLLRSLSFDHSVLLDFLISSETCFLEYCVRYLKLLRDDRAAFCRSCRHIEDCDGAGRGTDPHVQAPSETLCVVPCTKSSTGNDVPRLVDYGSSDESEEAEEHVSDRNSGNTQVDCSRTQSVMELEQVQTEHASDSLLSKVFVCLKDLRTAVTRLHNRGLFPYNPTSLLKLLNSIESKANTFFVLKAQRCCHVTHFPSVSSERREIRHLPERCAEPLTGSREIANKEDSGFAIAWLCVAVMRLKGWVAIMIGTISEWLWWDRLWLPGNLTWADLKDVEGLVYARASHLYVTVPYALVFLVVRYLFERLIATPLAASLGITEKTRYKVEHNAVLEHHFITKSKHPGKILRACAKNAAGPVDKWSAGSERGETRTVLVWRMVFYLVAFIGGIIALYDKPWFYNLREMWNGYPRQSMLESQYWYYIVEMSFYLSLVLRITFDVKRKDFKEQIIHHWATLTLLAFSWCGNYIRVGTLVMLVHDSSDILLEIFNYAKWERTCNGIFVVFAVVFIATRIIIFPFWIIHCTWVYPPDYYPPFFGYYFFNLMLVILLMLHIFWAYLILRMVKMFVFGSLTKDERSDNEEDEEEDGETSVTEDNDGHVKVTNGCGGGGGANHH</sequence>
<dbReference type="PROSITE" id="PS50922">
    <property type="entry name" value="TLC"/>
    <property type="match status" value="1"/>
</dbReference>
<evidence type="ECO:0000256" key="2">
    <source>
        <dbReference type="ARBA" id="ARBA00004760"/>
    </source>
</evidence>
<feature type="transmembrane region" description="Helical" evidence="10">
    <location>
        <begin position="965"/>
        <end position="986"/>
    </location>
</feature>
<feature type="domain" description="TLC" evidence="11">
    <location>
        <begin position="796"/>
        <end position="994"/>
    </location>
</feature>
<dbReference type="Pfam" id="PF14694">
    <property type="entry name" value="LINES_N"/>
    <property type="match status" value="1"/>
</dbReference>
<feature type="transmembrane region" description="Helical" evidence="10">
    <location>
        <begin position="845"/>
        <end position="864"/>
    </location>
</feature>
<feature type="region of interest" description="Disordered" evidence="9">
    <location>
        <begin position="1003"/>
        <end position="1040"/>
    </location>
</feature>
<keyword evidence="13" id="KW-1185">Reference proteome</keyword>
<gene>
    <name evidence="12" type="ORF">H4Q32_001977</name>
</gene>
<feature type="transmembrane region" description="Helical" evidence="10">
    <location>
        <begin position="926"/>
        <end position="953"/>
    </location>
</feature>
<evidence type="ECO:0000256" key="8">
    <source>
        <dbReference type="PROSITE-ProRule" id="PRU00205"/>
    </source>
</evidence>
<dbReference type="InterPro" id="IPR016439">
    <property type="entry name" value="Lag1/Lac1-like"/>
</dbReference>
<evidence type="ECO:0000256" key="7">
    <source>
        <dbReference type="ARBA" id="ARBA00049036"/>
    </source>
</evidence>
<feature type="transmembrane region" description="Helical" evidence="10">
    <location>
        <begin position="801"/>
        <end position="820"/>
    </location>
</feature>
<evidence type="ECO:0000256" key="6">
    <source>
        <dbReference type="ARBA" id="ARBA00023136"/>
    </source>
</evidence>
<evidence type="ECO:0000259" key="11">
    <source>
        <dbReference type="PROSITE" id="PS50922"/>
    </source>
</evidence>
<comment type="catalytic activity">
    <reaction evidence="7">
        <text>sphinganine + octadecanoyl-CoA = N-(octadecanoyl)-sphinganine + CoA + H(+)</text>
        <dbReference type="Rhea" id="RHEA:36547"/>
        <dbReference type="ChEBI" id="CHEBI:15378"/>
        <dbReference type="ChEBI" id="CHEBI:57287"/>
        <dbReference type="ChEBI" id="CHEBI:57394"/>
        <dbReference type="ChEBI" id="CHEBI:57817"/>
        <dbReference type="ChEBI" id="CHEBI:67033"/>
    </reaction>
    <physiologicalReaction direction="left-to-right" evidence="7">
        <dbReference type="Rhea" id="RHEA:36548"/>
    </physiologicalReaction>
</comment>
<evidence type="ECO:0000256" key="1">
    <source>
        <dbReference type="ARBA" id="ARBA00004141"/>
    </source>
</evidence>
<dbReference type="PANTHER" id="PTHR12560:SF62">
    <property type="entry name" value="CERAMIDE SYNTHASE 3 ISOFORM X1"/>
    <property type="match status" value="1"/>
</dbReference>
<dbReference type="InterPro" id="IPR032794">
    <property type="entry name" value="LINES_N"/>
</dbReference>